<proteinExistence type="predicted"/>
<keyword evidence="8" id="KW-1015">Disulfide bond</keyword>
<keyword evidence="12" id="KW-1185">Reference proteome</keyword>
<evidence type="ECO:0000256" key="2">
    <source>
        <dbReference type="ARBA" id="ARBA00022692"/>
    </source>
</evidence>
<dbReference type="FunFam" id="2.60.40.10:FF:000333">
    <property type="entry name" value="Down syndrome cell adhesion molecule"/>
    <property type="match status" value="1"/>
</dbReference>
<dbReference type="PROSITE" id="PS50835">
    <property type="entry name" value="IG_LIKE"/>
    <property type="match status" value="6"/>
</dbReference>
<keyword evidence="2" id="KW-0812">Transmembrane</keyword>
<name>A0A8K0DJ29_IGNLU</name>
<protein>
    <recommendedName>
        <fullName evidence="10">Ig-like domain-containing protein</fullName>
    </recommendedName>
</protein>
<dbReference type="GO" id="GO:0019903">
    <property type="term" value="F:protein phosphatase binding"/>
    <property type="evidence" value="ECO:0007669"/>
    <property type="project" value="TreeGrafter"/>
</dbReference>
<dbReference type="Pfam" id="PF07679">
    <property type="entry name" value="I-set"/>
    <property type="match status" value="2"/>
</dbReference>
<feature type="domain" description="Ig-like" evidence="10">
    <location>
        <begin position="290"/>
        <end position="376"/>
    </location>
</feature>
<evidence type="ECO:0000256" key="7">
    <source>
        <dbReference type="ARBA" id="ARBA00023136"/>
    </source>
</evidence>
<dbReference type="GO" id="GO:0033691">
    <property type="term" value="F:sialic acid binding"/>
    <property type="evidence" value="ECO:0007669"/>
    <property type="project" value="TreeGrafter"/>
</dbReference>
<dbReference type="AlphaFoldDB" id="A0A8K0DJ29"/>
<dbReference type="InterPro" id="IPR013783">
    <property type="entry name" value="Ig-like_fold"/>
</dbReference>
<dbReference type="Pfam" id="PF13927">
    <property type="entry name" value="Ig_3"/>
    <property type="match status" value="4"/>
</dbReference>
<dbReference type="PANTHER" id="PTHR46958">
    <property type="entry name" value="B-CELL RECEPTOR CD22"/>
    <property type="match status" value="1"/>
</dbReference>
<keyword evidence="9" id="KW-0393">Immunoglobulin domain</keyword>
<keyword evidence="5" id="KW-0130">Cell adhesion</keyword>
<dbReference type="GO" id="GO:0070062">
    <property type="term" value="C:extracellular exosome"/>
    <property type="evidence" value="ECO:0007669"/>
    <property type="project" value="TreeGrafter"/>
</dbReference>
<dbReference type="OrthoDB" id="5982258at2759"/>
<feature type="domain" description="Ig-like" evidence="10">
    <location>
        <begin position="194"/>
        <end position="287"/>
    </location>
</feature>
<dbReference type="InterPro" id="IPR013098">
    <property type="entry name" value="Ig_I-set"/>
</dbReference>
<gene>
    <name evidence="11" type="ORF">ILUMI_01127</name>
</gene>
<feature type="domain" description="Ig-like" evidence="10">
    <location>
        <begin position="482"/>
        <end position="573"/>
    </location>
</feature>
<dbReference type="InterPro" id="IPR003599">
    <property type="entry name" value="Ig_sub"/>
</dbReference>
<sequence length="575" mass="62571">LPKLLHFAFGDEPSYLGDSTTVQCSVSSGDLPVKFSWYLNRKPVTEVNGISVGSFGKKTSVLNIDSLVEYHAGNYTCLAENRAGHTSYSTKLIVKVPPRITPFQFENNPLHSGQYAQVTCLASEGDLPLNIEWKLNGQSLETFPEVTVAKTGKRSSILTIESVSYTNAGNYSCEATNKAGQSIHIAQLQVNVAPRITPFTFEDNPVHAGHFAQIHCNVADGDLPLVIEWKLNGQSLENFSGVSITKIGKRSSILTVESVDYTNAGNYSCEVSNKAGKFVHVAELQVNVPPRITPFAFEDNPLHAGQFAQVNCIVAEGDLPFTIKWKLNGQSLDNFPEISIAKVGKRSSILTIESVSYTNAGNYTCEVSNRAGKTIHIAELHVNVPPRITPFEFEDNPLHAGQFAQINCIVTEGDLPLAIEWKLNGQSLGDFPEISVAKIGKRSSALSIESVSYTNAGNYSCEAKNHGGVSVHVAQLQVNVAPRVTPFSFEDNPLQSDDYATVQCTVPQGDFPLNISWLFNGQPVTSQLKILVTTVGRRSSSLTIESVRYNHAGNYTCRGENKAGHAEYTAALMVN</sequence>
<feature type="domain" description="Ig-like" evidence="10">
    <location>
        <begin position="386"/>
        <end position="479"/>
    </location>
</feature>
<dbReference type="GO" id="GO:0009897">
    <property type="term" value="C:external side of plasma membrane"/>
    <property type="evidence" value="ECO:0007669"/>
    <property type="project" value="TreeGrafter"/>
</dbReference>
<evidence type="ECO:0000256" key="1">
    <source>
        <dbReference type="ARBA" id="ARBA00004167"/>
    </source>
</evidence>
<keyword evidence="4" id="KW-0677">Repeat</keyword>
<keyword evidence="7" id="KW-0472">Membrane</keyword>
<dbReference type="EMBL" id="VTPC01000612">
    <property type="protein sequence ID" value="KAF2905044.1"/>
    <property type="molecule type" value="Genomic_DNA"/>
</dbReference>
<dbReference type="SUPFAM" id="SSF48726">
    <property type="entry name" value="Immunoglobulin"/>
    <property type="match status" value="6"/>
</dbReference>
<dbReference type="GO" id="GO:0042609">
    <property type="term" value="F:CD4 receptor binding"/>
    <property type="evidence" value="ECO:0007669"/>
    <property type="project" value="TreeGrafter"/>
</dbReference>
<dbReference type="Gene3D" id="2.60.40.10">
    <property type="entry name" value="Immunoglobulins"/>
    <property type="match status" value="6"/>
</dbReference>
<comment type="subcellular location">
    <subcellularLocation>
        <location evidence="1">Membrane</location>
        <topology evidence="1">Single-pass membrane protein</topology>
    </subcellularLocation>
</comment>
<dbReference type="PANTHER" id="PTHR46958:SF1">
    <property type="entry name" value="B-CELL RECEPTOR CD22"/>
    <property type="match status" value="1"/>
</dbReference>
<evidence type="ECO:0000256" key="8">
    <source>
        <dbReference type="ARBA" id="ARBA00023157"/>
    </source>
</evidence>
<dbReference type="GO" id="GO:0055037">
    <property type="term" value="C:recycling endosome"/>
    <property type="evidence" value="ECO:0007669"/>
    <property type="project" value="TreeGrafter"/>
</dbReference>
<dbReference type="InterPro" id="IPR003598">
    <property type="entry name" value="Ig_sub2"/>
</dbReference>
<feature type="non-terminal residue" evidence="11">
    <location>
        <position position="1"/>
    </location>
</feature>
<evidence type="ECO:0000256" key="5">
    <source>
        <dbReference type="ARBA" id="ARBA00022889"/>
    </source>
</evidence>
<organism evidence="11 12">
    <name type="scientific">Ignelater luminosus</name>
    <name type="common">Cucubano</name>
    <name type="synonym">Pyrophorus luminosus</name>
    <dbReference type="NCBI Taxonomy" id="2038154"/>
    <lineage>
        <taxon>Eukaryota</taxon>
        <taxon>Metazoa</taxon>
        <taxon>Ecdysozoa</taxon>
        <taxon>Arthropoda</taxon>
        <taxon>Hexapoda</taxon>
        <taxon>Insecta</taxon>
        <taxon>Pterygota</taxon>
        <taxon>Neoptera</taxon>
        <taxon>Endopterygota</taxon>
        <taxon>Coleoptera</taxon>
        <taxon>Polyphaga</taxon>
        <taxon>Elateriformia</taxon>
        <taxon>Elateroidea</taxon>
        <taxon>Elateridae</taxon>
        <taxon>Agrypninae</taxon>
        <taxon>Pyrophorini</taxon>
        <taxon>Ignelater</taxon>
    </lineage>
</organism>
<dbReference type="GO" id="GO:0048812">
    <property type="term" value="P:neuron projection morphogenesis"/>
    <property type="evidence" value="ECO:0007669"/>
    <property type="project" value="UniProtKB-ARBA"/>
</dbReference>
<dbReference type="SMART" id="SM00409">
    <property type="entry name" value="IG"/>
    <property type="match status" value="6"/>
</dbReference>
<dbReference type="GO" id="GO:0050859">
    <property type="term" value="P:negative regulation of B cell receptor signaling pathway"/>
    <property type="evidence" value="ECO:0007669"/>
    <property type="project" value="TreeGrafter"/>
</dbReference>
<keyword evidence="6" id="KW-1133">Transmembrane helix</keyword>
<keyword evidence="3" id="KW-0732">Signal</keyword>
<evidence type="ECO:0000256" key="6">
    <source>
        <dbReference type="ARBA" id="ARBA00022989"/>
    </source>
</evidence>
<dbReference type="InterPro" id="IPR007110">
    <property type="entry name" value="Ig-like_dom"/>
</dbReference>
<evidence type="ECO:0000259" key="10">
    <source>
        <dbReference type="PROSITE" id="PS50835"/>
    </source>
</evidence>
<evidence type="ECO:0000313" key="11">
    <source>
        <dbReference type="EMBL" id="KAF2905044.1"/>
    </source>
</evidence>
<dbReference type="Proteomes" id="UP000801492">
    <property type="component" value="Unassembled WGS sequence"/>
</dbReference>
<feature type="domain" description="Ig-like" evidence="10">
    <location>
        <begin position="98"/>
        <end position="191"/>
    </location>
</feature>
<accession>A0A8K0DJ29</accession>
<dbReference type="GO" id="GO:0005769">
    <property type="term" value="C:early endosome"/>
    <property type="evidence" value="ECO:0007669"/>
    <property type="project" value="TreeGrafter"/>
</dbReference>
<evidence type="ECO:0000313" key="12">
    <source>
        <dbReference type="Proteomes" id="UP000801492"/>
    </source>
</evidence>
<feature type="domain" description="Ig-like" evidence="10">
    <location>
        <begin position="2"/>
        <end position="93"/>
    </location>
</feature>
<evidence type="ECO:0000256" key="9">
    <source>
        <dbReference type="ARBA" id="ARBA00023319"/>
    </source>
</evidence>
<dbReference type="InterPro" id="IPR036179">
    <property type="entry name" value="Ig-like_dom_sf"/>
</dbReference>
<feature type="non-terminal residue" evidence="11">
    <location>
        <position position="575"/>
    </location>
</feature>
<dbReference type="FunFam" id="2.60.40.10:FF:000017">
    <property type="entry name" value="Down syndrome cell adhesion molecule b"/>
    <property type="match status" value="5"/>
</dbReference>
<reference evidence="11" key="1">
    <citation type="submission" date="2019-08" db="EMBL/GenBank/DDBJ databases">
        <title>The genome of the North American firefly Photinus pyralis.</title>
        <authorList>
            <consortium name="Photinus pyralis genome working group"/>
            <person name="Fallon T.R."/>
            <person name="Sander Lower S.E."/>
            <person name="Weng J.-K."/>
        </authorList>
    </citation>
    <scope>NUCLEOTIDE SEQUENCE</scope>
    <source>
        <strain evidence="11">TRF0915ILg1</strain>
        <tissue evidence="11">Whole body</tissue>
    </source>
</reference>
<comment type="caution">
    <text evidence="11">The sequence shown here is derived from an EMBL/GenBank/DDBJ whole genome shotgun (WGS) entry which is preliminary data.</text>
</comment>
<dbReference type="GO" id="GO:0007155">
    <property type="term" value="P:cell adhesion"/>
    <property type="evidence" value="ECO:0007669"/>
    <property type="project" value="UniProtKB-KW"/>
</dbReference>
<evidence type="ECO:0000256" key="4">
    <source>
        <dbReference type="ARBA" id="ARBA00022737"/>
    </source>
</evidence>
<dbReference type="SMART" id="SM00408">
    <property type="entry name" value="IGc2"/>
    <property type="match status" value="6"/>
</dbReference>
<evidence type="ECO:0000256" key="3">
    <source>
        <dbReference type="ARBA" id="ARBA00022729"/>
    </source>
</evidence>